<reference evidence="9" key="1">
    <citation type="submission" date="2021-02" db="EMBL/GenBank/DDBJ databases">
        <title>Sequencing the genomes of 1000 actinobacteria strains.</title>
        <authorList>
            <person name="Klenk H.-P."/>
        </authorList>
    </citation>
    <scope>NUCLEOTIDE SEQUENCE</scope>
    <source>
        <strain evidence="9">DSM 22850</strain>
    </source>
</reference>
<sequence length="479" mass="53569">MGKPAAVWEQRYARRLFMSDTAIVIVSVVAAQLLRYGVNPAELELLPTDRSQLQVSYTLITVALIICWLLGLTMSGSRSKKITGIGSIEYKTVITATLAVFGVLAIVAFALRSQIGRGYVLIALPVGLALLLLSRWLWRKQLHHGRDHHRHIYRTLIIGDRAKSALVASEISRTRYAGFGMVGAITEEGSQTELLPGLPVVGDYTQLVEAVDRYRADVIILTSADALTPQRLREVSWQLEHRDVALIVSVALTGIAGPRIHTRPVSGLPLVHVEFPEFTGRKYFTKRLFDLVCSLILLVATSPIMLVTALMIRLDSPGPVIFKQERVGIGGVPFTMFKFRSMYVDAEARRAEVMRDAEHTDGLFKMKNDPRVTRVGAVLRKYSIDELPQFVNVLLGKMSLVGPRPPLPSEVQQYDAWVHRRLLVKPGITGPWQVSGRSDLSWDESIRLDMYYVENWSLVDDFLILMRTVRTVVAPQGAY</sequence>
<dbReference type="Pfam" id="PF13727">
    <property type="entry name" value="CoA_binding_3"/>
    <property type="match status" value="1"/>
</dbReference>
<dbReference type="GO" id="GO:0016020">
    <property type="term" value="C:membrane"/>
    <property type="evidence" value="ECO:0007669"/>
    <property type="project" value="UniProtKB-SubCell"/>
</dbReference>
<feature type="transmembrane region" description="Helical" evidence="7">
    <location>
        <begin position="118"/>
        <end position="138"/>
    </location>
</feature>
<gene>
    <name evidence="9" type="ORF">JOF28_001449</name>
</gene>
<keyword evidence="10" id="KW-1185">Reference proteome</keyword>
<organism evidence="9 10">
    <name type="scientific">Leucobacter exalbidus</name>
    <dbReference type="NCBI Taxonomy" id="662960"/>
    <lineage>
        <taxon>Bacteria</taxon>
        <taxon>Bacillati</taxon>
        <taxon>Actinomycetota</taxon>
        <taxon>Actinomycetes</taxon>
        <taxon>Micrococcales</taxon>
        <taxon>Microbacteriaceae</taxon>
        <taxon>Leucobacter</taxon>
    </lineage>
</organism>
<comment type="similarity">
    <text evidence="2">Belongs to the bacterial sugar transferase family.</text>
</comment>
<dbReference type="InterPro" id="IPR003362">
    <property type="entry name" value="Bact_transf"/>
</dbReference>
<evidence type="ECO:0000256" key="2">
    <source>
        <dbReference type="ARBA" id="ARBA00006464"/>
    </source>
</evidence>
<dbReference type="EMBL" id="JAFIDA010000001">
    <property type="protein sequence ID" value="MBP1326217.1"/>
    <property type="molecule type" value="Genomic_DNA"/>
</dbReference>
<evidence type="ECO:0000256" key="1">
    <source>
        <dbReference type="ARBA" id="ARBA00004141"/>
    </source>
</evidence>
<keyword evidence="3" id="KW-0808">Transferase</keyword>
<comment type="subcellular location">
    <subcellularLocation>
        <location evidence="1">Membrane</location>
        <topology evidence="1">Multi-pass membrane protein</topology>
    </subcellularLocation>
</comment>
<feature type="domain" description="Bacterial sugar transferase" evidence="8">
    <location>
        <begin position="286"/>
        <end position="473"/>
    </location>
</feature>
<dbReference type="Pfam" id="PF02397">
    <property type="entry name" value="Bac_transf"/>
    <property type="match status" value="1"/>
</dbReference>
<evidence type="ECO:0000256" key="3">
    <source>
        <dbReference type="ARBA" id="ARBA00022679"/>
    </source>
</evidence>
<proteinExistence type="inferred from homology"/>
<accession>A0A940PSW8</accession>
<evidence type="ECO:0000259" key="8">
    <source>
        <dbReference type="Pfam" id="PF02397"/>
    </source>
</evidence>
<feature type="transmembrane region" description="Helical" evidence="7">
    <location>
        <begin position="93"/>
        <end position="112"/>
    </location>
</feature>
<evidence type="ECO:0000256" key="4">
    <source>
        <dbReference type="ARBA" id="ARBA00022692"/>
    </source>
</evidence>
<feature type="transmembrane region" description="Helical" evidence="7">
    <location>
        <begin position="12"/>
        <end position="34"/>
    </location>
</feature>
<keyword evidence="6 7" id="KW-0472">Membrane</keyword>
<feature type="transmembrane region" description="Helical" evidence="7">
    <location>
        <begin position="288"/>
        <end position="312"/>
    </location>
</feature>
<evidence type="ECO:0000256" key="6">
    <source>
        <dbReference type="ARBA" id="ARBA00023136"/>
    </source>
</evidence>
<dbReference type="InterPro" id="IPR017475">
    <property type="entry name" value="EPS_sugar_tfrase"/>
</dbReference>
<dbReference type="Gene3D" id="3.40.50.720">
    <property type="entry name" value="NAD(P)-binding Rossmann-like Domain"/>
    <property type="match status" value="1"/>
</dbReference>
<dbReference type="AlphaFoldDB" id="A0A940PSW8"/>
<name>A0A940PSW8_9MICO</name>
<dbReference type="PANTHER" id="PTHR30576">
    <property type="entry name" value="COLANIC BIOSYNTHESIS UDP-GLUCOSE LIPID CARRIER TRANSFERASE"/>
    <property type="match status" value="1"/>
</dbReference>
<dbReference type="Proteomes" id="UP000675163">
    <property type="component" value="Unassembled WGS sequence"/>
</dbReference>
<dbReference type="GO" id="GO:0016780">
    <property type="term" value="F:phosphotransferase activity, for other substituted phosphate groups"/>
    <property type="evidence" value="ECO:0007669"/>
    <property type="project" value="TreeGrafter"/>
</dbReference>
<dbReference type="NCBIfam" id="TIGR03025">
    <property type="entry name" value="EPS_sugtrans"/>
    <property type="match status" value="1"/>
</dbReference>
<evidence type="ECO:0000256" key="7">
    <source>
        <dbReference type="SAM" id="Phobius"/>
    </source>
</evidence>
<evidence type="ECO:0000256" key="5">
    <source>
        <dbReference type="ARBA" id="ARBA00022989"/>
    </source>
</evidence>
<keyword evidence="4 7" id="KW-0812">Transmembrane</keyword>
<protein>
    <submittedName>
        <fullName evidence="9">Exopolysaccharide biosynthesis polyprenyl glycosylphosphotransferase</fullName>
    </submittedName>
</protein>
<comment type="caution">
    <text evidence="9">The sequence shown here is derived from an EMBL/GenBank/DDBJ whole genome shotgun (WGS) entry which is preliminary data.</text>
</comment>
<evidence type="ECO:0000313" key="10">
    <source>
        <dbReference type="Proteomes" id="UP000675163"/>
    </source>
</evidence>
<dbReference type="PANTHER" id="PTHR30576:SF10">
    <property type="entry name" value="SLL5057 PROTEIN"/>
    <property type="match status" value="1"/>
</dbReference>
<evidence type="ECO:0000313" key="9">
    <source>
        <dbReference type="EMBL" id="MBP1326217.1"/>
    </source>
</evidence>
<keyword evidence="5 7" id="KW-1133">Transmembrane helix</keyword>
<dbReference type="RefSeq" id="WP_209705163.1">
    <property type="nucleotide sequence ID" value="NZ_JAFIDA010000001.1"/>
</dbReference>
<feature type="transmembrane region" description="Helical" evidence="7">
    <location>
        <begin position="54"/>
        <end position="72"/>
    </location>
</feature>